<organism evidence="2 3">
    <name type="scientific">Candidatus Collierbacteria bacterium CG17_big_fil_post_rev_8_21_14_2_50_45_7</name>
    <dbReference type="NCBI Taxonomy" id="1974536"/>
    <lineage>
        <taxon>Bacteria</taxon>
        <taxon>Candidatus Collieribacteriota</taxon>
    </lineage>
</organism>
<feature type="non-terminal residue" evidence="2">
    <location>
        <position position="179"/>
    </location>
</feature>
<name>A0A2M7FRH0_9BACT</name>
<evidence type="ECO:0000313" key="3">
    <source>
        <dbReference type="Proteomes" id="UP000230556"/>
    </source>
</evidence>
<gene>
    <name evidence="2" type="ORF">COW38_01600</name>
</gene>
<dbReference type="Proteomes" id="UP000230556">
    <property type="component" value="Unassembled WGS sequence"/>
</dbReference>
<reference evidence="3" key="1">
    <citation type="submission" date="2017-09" db="EMBL/GenBank/DDBJ databases">
        <title>Depth-based differentiation of microbial function through sediment-hosted aquifers and enrichment of novel symbionts in the deep terrestrial subsurface.</title>
        <authorList>
            <person name="Probst A.J."/>
            <person name="Ladd B."/>
            <person name="Jarett J.K."/>
            <person name="Geller-Mcgrath D.E."/>
            <person name="Sieber C.M.K."/>
            <person name="Emerson J.B."/>
            <person name="Anantharaman K."/>
            <person name="Thomas B.C."/>
            <person name="Malmstrom R."/>
            <person name="Stieglmeier M."/>
            <person name="Klingl A."/>
            <person name="Woyke T."/>
            <person name="Ryan C.M."/>
            <person name="Banfield J.F."/>
        </authorList>
    </citation>
    <scope>NUCLEOTIDE SEQUENCE [LARGE SCALE GENOMIC DNA]</scope>
</reference>
<dbReference type="GO" id="GO:0006260">
    <property type="term" value="P:DNA replication"/>
    <property type="evidence" value="ECO:0007669"/>
    <property type="project" value="InterPro"/>
</dbReference>
<evidence type="ECO:0000256" key="1">
    <source>
        <dbReference type="SAM" id="MobiDB-lite"/>
    </source>
</evidence>
<sequence>YLAKAVDGSFRDGVKILDQVLSNSKKLTLSDLTQAISGSATYKIDDLVSALAKKDINVALAELNEATKNGMDLTYLLVNLMRALRDKLLDGSIEMGATKLIFTLDEVARRQATSLDGELLIQVAIVEWCKIDSSTAVGMTKKVEPTSSRAESRDPISSWAQMKEKLKSERGDIIDEARA</sequence>
<evidence type="ECO:0008006" key="4">
    <source>
        <dbReference type="Google" id="ProtNLM"/>
    </source>
</evidence>
<dbReference type="Gene3D" id="1.10.8.60">
    <property type="match status" value="1"/>
</dbReference>
<dbReference type="GO" id="GO:0003677">
    <property type="term" value="F:DNA binding"/>
    <property type="evidence" value="ECO:0007669"/>
    <property type="project" value="InterPro"/>
</dbReference>
<accession>A0A2M7FRH0</accession>
<protein>
    <recommendedName>
        <fullName evidence="4">DNA polymerase III gamma subunit domain-containing protein</fullName>
    </recommendedName>
</protein>
<feature type="region of interest" description="Disordered" evidence="1">
    <location>
        <begin position="141"/>
        <end position="161"/>
    </location>
</feature>
<evidence type="ECO:0000313" key="2">
    <source>
        <dbReference type="EMBL" id="PIW08034.1"/>
    </source>
</evidence>
<dbReference type="AlphaFoldDB" id="A0A2M7FRH0"/>
<dbReference type="EMBL" id="PFFO01000075">
    <property type="protein sequence ID" value="PIW08034.1"/>
    <property type="molecule type" value="Genomic_DNA"/>
</dbReference>
<dbReference type="InterPro" id="IPR008921">
    <property type="entry name" value="DNA_pol3_clamp-load_cplx_C"/>
</dbReference>
<proteinExistence type="predicted"/>
<comment type="caution">
    <text evidence="2">The sequence shown here is derived from an EMBL/GenBank/DDBJ whole genome shotgun (WGS) entry which is preliminary data.</text>
</comment>
<dbReference type="SUPFAM" id="SSF48019">
    <property type="entry name" value="post-AAA+ oligomerization domain-like"/>
    <property type="match status" value="1"/>
</dbReference>
<feature type="non-terminal residue" evidence="2">
    <location>
        <position position="1"/>
    </location>
</feature>